<evidence type="ECO:0000313" key="2">
    <source>
        <dbReference type="EMBL" id="CAG8676960.1"/>
    </source>
</evidence>
<sequence>MEPISYSEIIRIEKEVNGKDLIEISPNAECIASYNEVKKKIVVWNTKEGKLKPDDTVNQFDTKKSISQMCVSDEKVVAFSYAERTADKYDVHEDLKIIDLNNPDQEIKLRIKREIISYSCNFNSKGAFIFYTTCVNIYRVNVDVIWVYSTQTKGNKWMCLKIYKLPKGTEFISISRNDKILLRMENYINEFNIETGNTKIISNNILGAETKNIRISSNDKFTFLKINDEIIVYSDKLEIPIALLDSNDGLRFYKFMKQHTDLRSLLLSLFDYKSNNKTWISCLNQITKDSLLRNNQPWNSFLNQLTKDHSLVKNNLPIIFLQNHLYVFVNGSVFKIKFELDIIPLSEELNINDDAENWMAYFGSENVDEKKTNNPYEYEDPFIPNVIIDTSKLESPKKESNLRNINVKIYKKVEIIGLRVYRKVNEPELDLIDESFHKTKYEKVIKIYEVEIFENNDIAILTNIGIFIFHLSENDKISLKYFHYNYRPEQNIKSIGKLLRLTKNSMFSFDNKELIKEWVSYVNNDKNQFLKNGPGLLIFAIKMHDLKLISDIYKKCLNYFKQDLENNKMFLSIITTSMPLLEKYYPEYLTRYSLDTNMIIDSLDYKIEHKEYSSLHPFTKNIKVVNLTRSIWWSVHVNNLFDVDDDFDPWNITTTFTTYDQKGSTDPNPFIIQAPDENTNMFSYYGTALFAIYLFLTAEIELIYLIPHQRRWKSWFPEVIHYNADVDEVRRRVNELIKNNEWGSDEFPEMNEKLLKILNIHK</sequence>
<reference evidence="2" key="1">
    <citation type="submission" date="2021-06" db="EMBL/GenBank/DDBJ databases">
        <authorList>
            <person name="Kallberg Y."/>
            <person name="Tangrot J."/>
            <person name="Rosling A."/>
        </authorList>
    </citation>
    <scope>NUCLEOTIDE SEQUENCE</scope>
    <source>
        <strain evidence="2">87-6 pot B 2015</strain>
    </source>
</reference>
<evidence type="ECO:0000256" key="1">
    <source>
        <dbReference type="SAM" id="Phobius"/>
    </source>
</evidence>
<comment type="caution">
    <text evidence="2">The sequence shown here is derived from an EMBL/GenBank/DDBJ whole genome shotgun (WGS) entry which is preliminary data.</text>
</comment>
<evidence type="ECO:0000313" key="3">
    <source>
        <dbReference type="Proteomes" id="UP000789375"/>
    </source>
</evidence>
<gene>
    <name evidence="2" type="ORF">FMOSSE_LOCUS12694</name>
</gene>
<protein>
    <submittedName>
        <fullName evidence="2">826_t:CDS:1</fullName>
    </submittedName>
</protein>
<feature type="transmembrane region" description="Helical" evidence="1">
    <location>
        <begin position="682"/>
        <end position="706"/>
    </location>
</feature>
<dbReference type="Proteomes" id="UP000789375">
    <property type="component" value="Unassembled WGS sequence"/>
</dbReference>
<keyword evidence="3" id="KW-1185">Reference proteome</keyword>
<dbReference type="AlphaFoldDB" id="A0A9N9HFP3"/>
<keyword evidence="1" id="KW-0812">Transmembrane</keyword>
<keyword evidence="1" id="KW-1133">Transmembrane helix</keyword>
<dbReference type="SUPFAM" id="SSF82171">
    <property type="entry name" value="DPP6 N-terminal domain-like"/>
    <property type="match status" value="1"/>
</dbReference>
<organism evidence="2 3">
    <name type="scientific">Funneliformis mosseae</name>
    <name type="common">Endomycorrhizal fungus</name>
    <name type="synonym">Glomus mosseae</name>
    <dbReference type="NCBI Taxonomy" id="27381"/>
    <lineage>
        <taxon>Eukaryota</taxon>
        <taxon>Fungi</taxon>
        <taxon>Fungi incertae sedis</taxon>
        <taxon>Mucoromycota</taxon>
        <taxon>Glomeromycotina</taxon>
        <taxon>Glomeromycetes</taxon>
        <taxon>Glomerales</taxon>
        <taxon>Glomeraceae</taxon>
        <taxon>Funneliformis</taxon>
    </lineage>
</organism>
<proteinExistence type="predicted"/>
<keyword evidence="1" id="KW-0472">Membrane</keyword>
<accession>A0A9N9HFP3</accession>
<dbReference type="EMBL" id="CAJVPP010006340">
    <property type="protein sequence ID" value="CAG8676960.1"/>
    <property type="molecule type" value="Genomic_DNA"/>
</dbReference>
<name>A0A9N9HFP3_FUNMO</name>